<dbReference type="GO" id="GO:0032259">
    <property type="term" value="P:methylation"/>
    <property type="evidence" value="ECO:0007669"/>
    <property type="project" value="UniProtKB-KW"/>
</dbReference>
<evidence type="ECO:0000313" key="8">
    <source>
        <dbReference type="Proteomes" id="UP001174909"/>
    </source>
</evidence>
<keyword evidence="4" id="KW-0808">Transferase</keyword>
<dbReference type="EMBL" id="CASHTH010001687">
    <property type="protein sequence ID" value="CAI8018427.1"/>
    <property type="molecule type" value="Genomic_DNA"/>
</dbReference>
<evidence type="ECO:0000313" key="7">
    <source>
        <dbReference type="EMBL" id="CAI8018427.1"/>
    </source>
</evidence>
<dbReference type="SUPFAM" id="SSF53790">
    <property type="entry name" value="Tetrapyrrole methylase"/>
    <property type="match status" value="1"/>
</dbReference>
<dbReference type="CDD" id="cd11644">
    <property type="entry name" value="Precorrin-6Y-MT"/>
    <property type="match status" value="1"/>
</dbReference>
<comment type="caution">
    <text evidence="7">The sequence shown here is derived from an EMBL/GenBank/DDBJ whole genome shotgun (WGS) entry which is preliminary data.</text>
</comment>
<dbReference type="GO" id="GO:0008276">
    <property type="term" value="F:protein methyltransferase activity"/>
    <property type="evidence" value="ECO:0007669"/>
    <property type="project" value="InterPro"/>
</dbReference>
<dbReference type="Proteomes" id="UP001174909">
    <property type="component" value="Unassembled WGS sequence"/>
</dbReference>
<proteinExistence type="predicted"/>
<dbReference type="PANTHER" id="PTHR43182">
    <property type="entry name" value="COBALT-PRECORRIN-6B C(15)-METHYLTRANSFERASE (DECARBOXYLATING)"/>
    <property type="match status" value="1"/>
</dbReference>
<dbReference type="InterPro" id="IPR050714">
    <property type="entry name" value="Cobalamin_biosynth_MTase"/>
</dbReference>
<accession>A0AA35RWC4</accession>
<dbReference type="Pfam" id="PF00590">
    <property type="entry name" value="TP_methylase"/>
    <property type="match status" value="1"/>
</dbReference>
<dbReference type="InterPro" id="IPR012818">
    <property type="entry name" value="CbiE"/>
</dbReference>
<comment type="pathway">
    <text evidence="1">Cofactor biosynthesis; adenosylcobalamin biosynthesis.</text>
</comment>
<keyword evidence="2" id="KW-0169">Cobalamin biosynthesis</keyword>
<evidence type="ECO:0000256" key="1">
    <source>
        <dbReference type="ARBA" id="ARBA00004953"/>
    </source>
</evidence>
<keyword evidence="8" id="KW-1185">Reference proteome</keyword>
<name>A0AA35RWC4_GEOBA</name>
<dbReference type="InterPro" id="IPR014777">
    <property type="entry name" value="4pyrrole_Mease_sub1"/>
</dbReference>
<dbReference type="InterPro" id="IPR000878">
    <property type="entry name" value="4pyrrol_Mease"/>
</dbReference>
<organism evidence="7 8">
    <name type="scientific">Geodia barretti</name>
    <name type="common">Barrett's horny sponge</name>
    <dbReference type="NCBI Taxonomy" id="519541"/>
    <lineage>
        <taxon>Eukaryota</taxon>
        <taxon>Metazoa</taxon>
        <taxon>Porifera</taxon>
        <taxon>Demospongiae</taxon>
        <taxon>Heteroscleromorpha</taxon>
        <taxon>Tetractinellida</taxon>
        <taxon>Astrophorina</taxon>
        <taxon>Geodiidae</taxon>
        <taxon>Geodia</taxon>
    </lineage>
</organism>
<dbReference type="AlphaFoldDB" id="A0AA35RWC4"/>
<evidence type="ECO:0000256" key="3">
    <source>
        <dbReference type="ARBA" id="ARBA00022603"/>
    </source>
</evidence>
<gene>
    <name evidence="7" type="ORF">GBAR_LOCUS11182</name>
</gene>
<dbReference type="NCBIfam" id="TIGR02467">
    <property type="entry name" value="CbiE"/>
    <property type="match status" value="1"/>
</dbReference>
<sequence>MTVVGVGPGDPNMLTLKGREAIEGADLVVGFKTVLDVVAGRTGRAEVRPMAYRDQEAVLDYAQEQARQGKRCVVCVWGDLNVSAKELLNRVRRRAESVELIPGVSSIQFACARAGISLEESLFLTLHQRWDRGSELGELVDTLNRDRRNVILLPRPFDFMPPAIAANAITDGADPSHPVVVFQRLTLPDEQRWDGTLAQLAPVTDEFSDLSIMVFPRTGDDAD</sequence>
<evidence type="ECO:0000256" key="4">
    <source>
        <dbReference type="ARBA" id="ARBA00022679"/>
    </source>
</evidence>
<evidence type="ECO:0000259" key="6">
    <source>
        <dbReference type="Pfam" id="PF00590"/>
    </source>
</evidence>
<dbReference type="InterPro" id="IPR035996">
    <property type="entry name" value="4pyrrol_Methylase_sf"/>
</dbReference>
<dbReference type="Gene3D" id="3.40.1010.10">
    <property type="entry name" value="Cobalt-precorrin-4 Transmethylase, Domain 1"/>
    <property type="match status" value="1"/>
</dbReference>
<keyword evidence="3" id="KW-0489">Methyltransferase</keyword>
<evidence type="ECO:0000256" key="5">
    <source>
        <dbReference type="ARBA" id="ARBA00022691"/>
    </source>
</evidence>
<keyword evidence="5" id="KW-0949">S-adenosyl-L-methionine</keyword>
<dbReference type="PANTHER" id="PTHR43182:SF1">
    <property type="entry name" value="COBALT-PRECORRIN-7 C(5)-METHYLTRANSFERASE"/>
    <property type="match status" value="1"/>
</dbReference>
<feature type="domain" description="Tetrapyrrole methylase" evidence="6">
    <location>
        <begin position="2"/>
        <end position="201"/>
    </location>
</feature>
<evidence type="ECO:0000256" key="2">
    <source>
        <dbReference type="ARBA" id="ARBA00022573"/>
    </source>
</evidence>
<reference evidence="7" key="1">
    <citation type="submission" date="2023-03" db="EMBL/GenBank/DDBJ databases">
        <authorList>
            <person name="Steffen K."/>
            <person name="Cardenas P."/>
        </authorList>
    </citation>
    <scope>NUCLEOTIDE SEQUENCE</scope>
</reference>
<protein>
    <submittedName>
        <fullName evidence="7">Probable cobalt-precorrin-7 C(5)-methyltransferase</fullName>
    </submittedName>
</protein>